<dbReference type="OMA" id="SLKWKAQ"/>
<name>A0A672L7A3_SINGR</name>
<dbReference type="PANTHER" id="PTHR47501">
    <property type="entry name" value="TRANSPOSASE-RELATED"/>
    <property type="match status" value="1"/>
</dbReference>
<reference evidence="1" key="1">
    <citation type="submission" date="2025-08" db="UniProtKB">
        <authorList>
            <consortium name="Ensembl"/>
        </authorList>
    </citation>
    <scope>IDENTIFICATION</scope>
</reference>
<dbReference type="Ensembl" id="ENSSGRT00000019722.1">
    <property type="protein sequence ID" value="ENSSGRP00000018251.1"/>
    <property type="gene ID" value="ENSSGRG00000011054.1"/>
</dbReference>
<proteinExistence type="predicted"/>
<evidence type="ECO:0000313" key="2">
    <source>
        <dbReference type="Proteomes" id="UP000472262"/>
    </source>
</evidence>
<evidence type="ECO:0000313" key="1">
    <source>
        <dbReference type="Ensembl" id="ENSSGRP00000018251.1"/>
    </source>
</evidence>
<reference evidence="1" key="2">
    <citation type="submission" date="2025-09" db="UniProtKB">
        <authorList>
            <consortium name="Ensembl"/>
        </authorList>
    </citation>
    <scope>IDENTIFICATION</scope>
</reference>
<dbReference type="PANTHER" id="PTHR47501:SF7">
    <property type="entry name" value="TRANSPOSASE"/>
    <property type="match status" value="1"/>
</dbReference>
<dbReference type="InterPro" id="IPR012337">
    <property type="entry name" value="RNaseH-like_sf"/>
</dbReference>
<dbReference type="Proteomes" id="UP000472262">
    <property type="component" value="Unassembled WGS sequence"/>
</dbReference>
<accession>A0A672L7A3</accession>
<dbReference type="InParanoid" id="A0A672L7A3"/>
<protein>
    <recommendedName>
        <fullName evidence="3">BED-type domain-containing protein</fullName>
    </recommendedName>
</protein>
<organism evidence="1 2">
    <name type="scientific">Sinocyclocheilus grahami</name>
    <name type="common">Dianchi golden-line fish</name>
    <name type="synonym">Barbus grahami</name>
    <dbReference type="NCBI Taxonomy" id="75366"/>
    <lineage>
        <taxon>Eukaryota</taxon>
        <taxon>Metazoa</taxon>
        <taxon>Chordata</taxon>
        <taxon>Craniata</taxon>
        <taxon>Vertebrata</taxon>
        <taxon>Euteleostomi</taxon>
        <taxon>Actinopterygii</taxon>
        <taxon>Neopterygii</taxon>
        <taxon>Teleostei</taxon>
        <taxon>Ostariophysi</taxon>
        <taxon>Cypriniformes</taxon>
        <taxon>Cyprinidae</taxon>
        <taxon>Cyprininae</taxon>
        <taxon>Sinocyclocheilus</taxon>
    </lineage>
</organism>
<dbReference type="SUPFAM" id="SSF53098">
    <property type="entry name" value="Ribonuclease H-like"/>
    <property type="match status" value="1"/>
</dbReference>
<sequence length="631" mass="70451">NVQWWCKQITLCAAVMASQGKSKTSFSKWKYAHYFTLVEHKDKKLLVKCKLCLSGSKVLSTAINSNSNLSKHLQKVHASTKLEANPVSVDTLEVSQAPPAKQQRLDFNQTVSQGQGQINKAIARYVVENMQPVSTVESPAFRQLVSMITCSGGTQQMGRKTFSNYLDKEYSKMESELKTTFEGLDYIATTADIWSVHNKSFLGLTKAVLACKRIKGRHTYDVIAAEINHIHSLYGLSTKVTATVTDNGSNFVKAFQMYQPESLSDDDDDEEVTFTNVADVLDTSTEEGIVLPPHLRCASHTLNLISCSDVDKWLLSNPGTKGIYRSATAKCTALWSKASRSTLASELVGDLVGKKLLVPCSTRWNSFYDAVARIVEIPMTDLSTISNRLELKCIGEREFQFLREYCAIMKPLTVALDILQGEENCYYGTLLPTIEVLMSKLLEIREGLIIATGLPDAIVQAIKTRFASVLESNDAILAAVTLPMFKLRWLRDQRKKEMVKGMLAAECHKLIPRPGPVQQAAKMPVSPTTPDSSSYNVQDFFCFEEADDTFSTVETEVMTYLRTAETGMEILKQFPTIKEISLKKNAATPSSAPVEKLFSLGSLVLSPKRNKLSDQRFERLLLMRYNHWFEG</sequence>
<keyword evidence="2" id="KW-1185">Reference proteome</keyword>
<evidence type="ECO:0008006" key="3">
    <source>
        <dbReference type="Google" id="ProtNLM"/>
    </source>
</evidence>
<dbReference type="AlphaFoldDB" id="A0A672L7A3"/>